<dbReference type="EMBL" id="JAAWWB010000033">
    <property type="protein sequence ID" value="KAG6742420.1"/>
    <property type="molecule type" value="Genomic_DNA"/>
</dbReference>
<reference evidence="2" key="1">
    <citation type="journal article" date="2020" name="bioRxiv">
        <title>Hybrid origin of Populus tomentosa Carr. identified through genome sequencing and phylogenomic analysis.</title>
        <authorList>
            <person name="An X."/>
            <person name="Gao K."/>
            <person name="Chen Z."/>
            <person name="Li J."/>
            <person name="Yang X."/>
            <person name="Yang X."/>
            <person name="Zhou J."/>
            <person name="Guo T."/>
            <person name="Zhao T."/>
            <person name="Huang S."/>
            <person name="Miao D."/>
            <person name="Khan W.U."/>
            <person name="Rao P."/>
            <person name="Ye M."/>
            <person name="Lei B."/>
            <person name="Liao W."/>
            <person name="Wang J."/>
            <person name="Ji L."/>
            <person name="Li Y."/>
            <person name="Guo B."/>
            <person name="Mustafa N.S."/>
            <person name="Li S."/>
            <person name="Yun Q."/>
            <person name="Keller S.R."/>
            <person name="Mao J."/>
            <person name="Zhang R."/>
            <person name="Strauss S.H."/>
        </authorList>
    </citation>
    <scope>NUCLEOTIDE SEQUENCE</scope>
    <source>
        <strain evidence="2">GM15</strain>
        <tissue evidence="2">Leaf</tissue>
    </source>
</reference>
<evidence type="ECO:0000313" key="3">
    <source>
        <dbReference type="Proteomes" id="UP000886885"/>
    </source>
</evidence>
<keyword evidence="3" id="KW-1185">Reference proteome</keyword>
<organism evidence="2 3">
    <name type="scientific">Populus tomentosa</name>
    <name type="common">Chinese white poplar</name>
    <dbReference type="NCBI Taxonomy" id="118781"/>
    <lineage>
        <taxon>Eukaryota</taxon>
        <taxon>Viridiplantae</taxon>
        <taxon>Streptophyta</taxon>
        <taxon>Embryophyta</taxon>
        <taxon>Tracheophyta</taxon>
        <taxon>Spermatophyta</taxon>
        <taxon>Magnoliopsida</taxon>
        <taxon>eudicotyledons</taxon>
        <taxon>Gunneridae</taxon>
        <taxon>Pentapetalae</taxon>
        <taxon>rosids</taxon>
        <taxon>fabids</taxon>
        <taxon>Malpighiales</taxon>
        <taxon>Salicaceae</taxon>
        <taxon>Saliceae</taxon>
        <taxon>Populus</taxon>
    </lineage>
</organism>
<evidence type="ECO:0008006" key="4">
    <source>
        <dbReference type="Google" id="ProtNLM"/>
    </source>
</evidence>
<accession>A0A8X7YBR5</accession>
<comment type="caution">
    <text evidence="2">The sequence shown here is derived from an EMBL/GenBank/DDBJ whole genome shotgun (WGS) entry which is preliminary data.</text>
</comment>
<name>A0A8X7YBR5_POPTO</name>
<dbReference type="Proteomes" id="UP000886885">
    <property type="component" value="Chromosome 17A"/>
</dbReference>
<feature type="compositionally biased region" description="Basic and acidic residues" evidence="1">
    <location>
        <begin position="155"/>
        <end position="165"/>
    </location>
</feature>
<proteinExistence type="predicted"/>
<dbReference type="AlphaFoldDB" id="A0A8X7YBR5"/>
<dbReference type="OrthoDB" id="1436566at2759"/>
<gene>
    <name evidence="2" type="ORF">POTOM_053291</name>
</gene>
<evidence type="ECO:0000256" key="1">
    <source>
        <dbReference type="SAM" id="MobiDB-lite"/>
    </source>
</evidence>
<feature type="region of interest" description="Disordered" evidence="1">
    <location>
        <begin position="146"/>
        <end position="188"/>
    </location>
</feature>
<sequence length="238" mass="27435">MEMISKKVSGSMLLLVAFTFMAAFAHSTLAMRLIPPLSNIMYAQGEANCIDKVHVFYEGFPSWVDGKTFKTYFMKMDKIQRLFISRKRTKAVKRFGFVTIASNFSDKVLTECMNDLRYGQYNLKANTARHFKKYMKITEKKLLGKTKHKAKQSVPKKERDSRSYKEVLSPSKTDHVYEPKQSGDTGSQSCVEEVRYNISTGDSLWLINYKSPVGTLLDDVDCMEISYLHTHFCHNKEE</sequence>
<protein>
    <recommendedName>
        <fullName evidence="4">RRM domain-containing protein</fullName>
    </recommendedName>
</protein>
<evidence type="ECO:0000313" key="2">
    <source>
        <dbReference type="EMBL" id="KAG6742420.1"/>
    </source>
</evidence>